<dbReference type="InterPro" id="IPR002645">
    <property type="entry name" value="STAS_dom"/>
</dbReference>
<evidence type="ECO:0000313" key="3">
    <source>
        <dbReference type="Proteomes" id="UP000469558"/>
    </source>
</evidence>
<dbReference type="PROSITE" id="PS50801">
    <property type="entry name" value="STAS"/>
    <property type="match status" value="1"/>
</dbReference>
<evidence type="ECO:0000313" key="2">
    <source>
        <dbReference type="EMBL" id="TVY81664.1"/>
    </source>
</evidence>
<reference evidence="2 3" key="1">
    <citation type="submission" date="2018-05" db="EMBL/GenBank/DDBJ databases">
        <title>Genome sequencing and assembly of the regulated plant pathogen Lachnellula willkommii and related sister species for the development of diagnostic species identification markers.</title>
        <authorList>
            <person name="Giroux E."/>
            <person name="Bilodeau G."/>
        </authorList>
    </citation>
    <scope>NUCLEOTIDE SEQUENCE [LARGE SCALE GENOMIC DNA]</scope>
    <source>
        <strain evidence="2 3">CBS 268.59</strain>
    </source>
</reference>
<proteinExistence type="predicted"/>
<accession>A0A8T9CD69</accession>
<dbReference type="InterPro" id="IPR036513">
    <property type="entry name" value="STAS_dom_sf"/>
</dbReference>
<keyword evidence="3" id="KW-1185">Reference proteome</keyword>
<dbReference type="EMBL" id="QGMK01000442">
    <property type="protein sequence ID" value="TVY81664.1"/>
    <property type="molecule type" value="Genomic_DNA"/>
</dbReference>
<dbReference type="AlphaFoldDB" id="A0A8T9CD69"/>
<dbReference type="OrthoDB" id="288203at2759"/>
<dbReference type="Gene3D" id="3.30.750.24">
    <property type="entry name" value="STAS domain"/>
    <property type="match status" value="1"/>
</dbReference>
<comment type="caution">
    <text evidence="2">The sequence shown here is derived from an EMBL/GenBank/DDBJ whole genome shotgun (WGS) entry which is preliminary data.</text>
</comment>
<name>A0A8T9CD69_9HELO</name>
<feature type="domain" description="STAS" evidence="1">
    <location>
        <begin position="1"/>
        <end position="74"/>
    </location>
</feature>
<sequence>MSGIQALKDMRTELKAYAGDEVEIRFVGLRENLIGKLQRAGWTLVGENVVNNLYAREGNYTVLFSTVRDAVLAEHSEEFVEKEGREFEAVEV</sequence>
<organism evidence="2 3">
    <name type="scientific">Lachnellula suecica</name>
    <dbReference type="NCBI Taxonomy" id="602035"/>
    <lineage>
        <taxon>Eukaryota</taxon>
        <taxon>Fungi</taxon>
        <taxon>Dikarya</taxon>
        <taxon>Ascomycota</taxon>
        <taxon>Pezizomycotina</taxon>
        <taxon>Leotiomycetes</taxon>
        <taxon>Helotiales</taxon>
        <taxon>Lachnaceae</taxon>
        <taxon>Lachnellula</taxon>
    </lineage>
</organism>
<gene>
    <name evidence="2" type="ORF">LSUE1_G003541</name>
</gene>
<evidence type="ECO:0000259" key="1">
    <source>
        <dbReference type="PROSITE" id="PS50801"/>
    </source>
</evidence>
<protein>
    <recommendedName>
        <fullName evidence="1">STAS domain-containing protein</fullName>
    </recommendedName>
</protein>
<dbReference type="Proteomes" id="UP000469558">
    <property type="component" value="Unassembled WGS sequence"/>
</dbReference>